<organism evidence="2 3">
    <name type="scientific">Pseudoalteromonas espejiana</name>
    <dbReference type="NCBI Taxonomy" id="28107"/>
    <lineage>
        <taxon>Bacteria</taxon>
        <taxon>Pseudomonadati</taxon>
        <taxon>Pseudomonadota</taxon>
        <taxon>Gammaproteobacteria</taxon>
        <taxon>Alteromonadales</taxon>
        <taxon>Pseudoalteromonadaceae</taxon>
        <taxon>Pseudoalteromonas</taxon>
    </lineage>
</organism>
<feature type="domain" description="HTH cro/C1-type" evidence="1">
    <location>
        <begin position="24"/>
        <end position="69"/>
    </location>
</feature>
<accession>A0A510XT76</accession>
<comment type="caution">
    <text evidence="2">The sequence shown here is derived from an EMBL/GenBank/DDBJ whole genome shotgun (WGS) entry which is preliminary data.</text>
</comment>
<dbReference type="Gene3D" id="1.10.260.40">
    <property type="entry name" value="lambda repressor-like DNA-binding domains"/>
    <property type="match status" value="1"/>
</dbReference>
<dbReference type="Proteomes" id="UP000321419">
    <property type="component" value="Unassembled WGS sequence"/>
</dbReference>
<dbReference type="GO" id="GO:0003677">
    <property type="term" value="F:DNA binding"/>
    <property type="evidence" value="ECO:0007669"/>
    <property type="project" value="InterPro"/>
</dbReference>
<dbReference type="AlphaFoldDB" id="A0A510XT76"/>
<proteinExistence type="predicted"/>
<dbReference type="SUPFAM" id="SSF47413">
    <property type="entry name" value="lambda repressor-like DNA-binding domains"/>
    <property type="match status" value="1"/>
</dbReference>
<keyword evidence="3" id="KW-1185">Reference proteome</keyword>
<protein>
    <recommendedName>
        <fullName evidence="1">HTH cro/C1-type domain-containing protein</fullName>
    </recommendedName>
</protein>
<evidence type="ECO:0000313" key="2">
    <source>
        <dbReference type="EMBL" id="GEK54204.1"/>
    </source>
</evidence>
<sequence>MEYSNDVLKKVQLAWSSHKDATALSQARAAKAMGMNQSAFSQYLRGTIPLNTDFLTKFTAFTGLELSDFGASSDTVPEKPLRVLATLSGRKPTNPSALVETILECDESYFIEVDYDDFGLKKGSMLLVNPKGNVRDGDRVVYLRKKGQPIVFGELSETEEGWEILEQLWQGGRRYLVDPKDDVFRVVSVYNPQARGRKFR</sequence>
<dbReference type="InterPro" id="IPR001387">
    <property type="entry name" value="Cro/C1-type_HTH"/>
</dbReference>
<name>A0A510XT76_9GAMM</name>
<evidence type="ECO:0000259" key="1">
    <source>
        <dbReference type="PROSITE" id="PS50943"/>
    </source>
</evidence>
<gene>
    <name evidence="2" type="ORF">PES01_10490</name>
</gene>
<dbReference type="InterPro" id="IPR010982">
    <property type="entry name" value="Lambda_DNA-bd_dom_sf"/>
</dbReference>
<reference evidence="2 3" key="1">
    <citation type="submission" date="2019-07" db="EMBL/GenBank/DDBJ databases">
        <title>Whole genome shotgun sequence of Pseudoalteromonas espejiana NBRC 102222.</title>
        <authorList>
            <person name="Hosoyama A."/>
            <person name="Uohara A."/>
            <person name="Ohji S."/>
            <person name="Ichikawa N."/>
        </authorList>
    </citation>
    <scope>NUCLEOTIDE SEQUENCE [LARGE SCALE GENOMIC DNA]</scope>
    <source>
        <strain evidence="2 3">NBRC 102222</strain>
    </source>
</reference>
<evidence type="ECO:0000313" key="3">
    <source>
        <dbReference type="Proteomes" id="UP000321419"/>
    </source>
</evidence>
<dbReference type="RefSeq" id="WP_089347496.1">
    <property type="nucleotide sequence ID" value="NZ_BJUM01000008.1"/>
</dbReference>
<dbReference type="OrthoDB" id="5916950at2"/>
<dbReference type="EMBL" id="BJUM01000008">
    <property type="protein sequence ID" value="GEK54204.1"/>
    <property type="molecule type" value="Genomic_DNA"/>
</dbReference>
<dbReference type="CDD" id="cd00093">
    <property type="entry name" value="HTH_XRE"/>
    <property type="match status" value="1"/>
</dbReference>
<dbReference type="PROSITE" id="PS50943">
    <property type="entry name" value="HTH_CROC1"/>
    <property type="match status" value="1"/>
</dbReference>